<protein>
    <recommendedName>
        <fullName evidence="3">Flagellar assembly protein FliH/Type III secretion system HrpE domain-containing protein</fullName>
    </recommendedName>
</protein>
<sequence length="215" mass="23617">MNSPLARYLRDFGAEAALLAAPIETPSHFASPAEMPALESFAQTVEVDLDAERREAYDEGHLAATQSLTAKHAEDLEALKEQHAQEIEQQRLQFEDGLADYLSKALPDLASRVSAELSEATARVLSPLLKEQVMRGAINELVEELKPTLAKEILEQITVFGPEHLCDLLKAQLEEKGDAVSFVHTDDTDIRVEIGDSLLVTRLSAFAADLERVLA</sequence>
<dbReference type="RefSeq" id="WP_184654066.1">
    <property type="nucleotide sequence ID" value="NZ_JACHBU010000002.1"/>
</dbReference>
<organism evidence="1 2">
    <name type="scientific">Rhizobium soli</name>
    <dbReference type="NCBI Taxonomy" id="424798"/>
    <lineage>
        <taxon>Bacteria</taxon>
        <taxon>Pseudomonadati</taxon>
        <taxon>Pseudomonadota</taxon>
        <taxon>Alphaproteobacteria</taxon>
        <taxon>Hyphomicrobiales</taxon>
        <taxon>Rhizobiaceae</taxon>
        <taxon>Rhizobium/Agrobacterium group</taxon>
        <taxon>Rhizobium</taxon>
    </lineage>
</organism>
<evidence type="ECO:0000313" key="2">
    <source>
        <dbReference type="Proteomes" id="UP000585437"/>
    </source>
</evidence>
<evidence type="ECO:0000313" key="1">
    <source>
        <dbReference type="EMBL" id="MBB6507721.1"/>
    </source>
</evidence>
<dbReference type="AlphaFoldDB" id="A0A7X0MQX4"/>
<dbReference type="Proteomes" id="UP000585437">
    <property type="component" value="Unassembled WGS sequence"/>
</dbReference>
<accession>A0A7X0MQX4</accession>
<evidence type="ECO:0008006" key="3">
    <source>
        <dbReference type="Google" id="ProtNLM"/>
    </source>
</evidence>
<gene>
    <name evidence="1" type="ORF">F4695_001053</name>
</gene>
<comment type="caution">
    <text evidence="1">The sequence shown here is derived from an EMBL/GenBank/DDBJ whole genome shotgun (WGS) entry which is preliminary data.</text>
</comment>
<name>A0A7X0MQX4_9HYPH</name>
<dbReference type="EMBL" id="JACHBU010000002">
    <property type="protein sequence ID" value="MBB6507721.1"/>
    <property type="molecule type" value="Genomic_DNA"/>
</dbReference>
<keyword evidence="2" id="KW-1185">Reference proteome</keyword>
<proteinExistence type="predicted"/>
<reference evidence="1 2" key="1">
    <citation type="submission" date="2020-08" db="EMBL/GenBank/DDBJ databases">
        <title>The Agave Microbiome: Exploring the role of microbial communities in plant adaptations to desert environments.</title>
        <authorList>
            <person name="Partida-Martinez L.P."/>
        </authorList>
    </citation>
    <scope>NUCLEOTIDE SEQUENCE [LARGE SCALE GENOMIC DNA]</scope>
    <source>
        <strain evidence="1 2">AS3.12</strain>
    </source>
</reference>